<reference evidence="1 2" key="1">
    <citation type="submission" date="2017-09" db="EMBL/GenBank/DDBJ databases">
        <title>Sequencing the genomes of two abundant thermophiles in Great Basin hot springs: Thermocrinis jamiesonii and novel Chloroflexi Thermoflexus hugenholtzii.</title>
        <authorList>
            <person name="Hedlund B."/>
        </authorList>
    </citation>
    <scope>NUCLEOTIDE SEQUENCE [LARGE SCALE GENOMIC DNA]</scope>
    <source>
        <strain evidence="1 2">G233</strain>
    </source>
</reference>
<dbReference type="EMBL" id="PDJQ01000001">
    <property type="protein sequence ID" value="PFG74819.1"/>
    <property type="molecule type" value="Genomic_DNA"/>
</dbReference>
<gene>
    <name evidence="1" type="ORF">A9A59_2061</name>
</gene>
<protein>
    <submittedName>
        <fullName evidence="1">Putative repeat protein (TIGR03847 family)</fullName>
    </submittedName>
</protein>
<dbReference type="Proteomes" id="UP000223071">
    <property type="component" value="Unassembled WGS sequence"/>
</dbReference>
<name>A0A2A9HIZ8_TEPT2</name>
<keyword evidence="2" id="KW-1185">Reference proteome</keyword>
<dbReference type="InterPro" id="IPR021441">
    <property type="entry name" value="DUF3090"/>
</dbReference>
<evidence type="ECO:0000313" key="1">
    <source>
        <dbReference type="EMBL" id="PFG74819.1"/>
    </source>
</evidence>
<evidence type="ECO:0000313" key="2">
    <source>
        <dbReference type="Proteomes" id="UP000223071"/>
    </source>
</evidence>
<sequence>MARTHDLGHLLHISAEAIGRPGQRRFRLRVVNGAGFAASLWLEKEQLNALGDAIETVLEDEGYEYVPLPPDDAPPKLEAPQSFDIDIQLFQLSMGVNAEDRRIVLIAADGPPDADATTGLTMEFDYRSGYELRQQIAEVIAAGRPLCPLCTAPMDPGGHMCVRRNGHQREL</sequence>
<proteinExistence type="predicted"/>
<dbReference type="RefSeq" id="WP_165772654.1">
    <property type="nucleotide sequence ID" value="NZ_PDJQ01000001.1"/>
</dbReference>
<comment type="caution">
    <text evidence="1">The sequence shown here is derived from an EMBL/GenBank/DDBJ whole genome shotgun (WGS) entry which is preliminary data.</text>
</comment>
<dbReference type="Pfam" id="PF11290">
    <property type="entry name" value="DUF3090"/>
    <property type="match status" value="1"/>
</dbReference>
<dbReference type="AlphaFoldDB" id="A0A2A9HIZ8"/>
<organism evidence="1 2">
    <name type="scientific">Tepidiforma thermophila (strain KCTC 52669 / CGMCC 1.13589 / G233)</name>
    <dbReference type="NCBI Taxonomy" id="2761530"/>
    <lineage>
        <taxon>Bacteria</taxon>
        <taxon>Bacillati</taxon>
        <taxon>Chloroflexota</taxon>
        <taxon>Tepidiformia</taxon>
        <taxon>Tepidiformales</taxon>
        <taxon>Tepidiformaceae</taxon>
        <taxon>Tepidiforma</taxon>
    </lineage>
</organism>
<accession>A0A2A9HIZ8</accession>